<feature type="transmembrane region" description="Helical" evidence="2">
    <location>
        <begin position="112"/>
        <end position="131"/>
    </location>
</feature>
<dbReference type="AlphaFoldDB" id="A0A285PCV6"/>
<feature type="transmembrane region" description="Helical" evidence="2">
    <location>
        <begin position="191"/>
        <end position="213"/>
    </location>
</feature>
<evidence type="ECO:0000256" key="2">
    <source>
        <dbReference type="SAM" id="Phobius"/>
    </source>
</evidence>
<feature type="transmembrane region" description="Helical" evidence="2">
    <location>
        <begin position="138"/>
        <end position="159"/>
    </location>
</feature>
<evidence type="ECO:0000313" key="3">
    <source>
        <dbReference type="EMBL" id="SNZ19077.1"/>
    </source>
</evidence>
<dbReference type="RefSeq" id="WP_097153459.1">
    <property type="nucleotide sequence ID" value="NZ_OBEL01000002.1"/>
</dbReference>
<keyword evidence="4" id="KW-1185">Reference proteome</keyword>
<evidence type="ECO:0000313" key="4">
    <source>
        <dbReference type="Proteomes" id="UP000219439"/>
    </source>
</evidence>
<name>A0A285PCV6_9HYPH</name>
<proteinExistence type="predicted"/>
<reference evidence="3 4" key="1">
    <citation type="submission" date="2017-09" db="EMBL/GenBank/DDBJ databases">
        <authorList>
            <person name="Ehlers B."/>
            <person name="Leendertz F.H."/>
        </authorList>
    </citation>
    <scope>NUCLEOTIDE SEQUENCE [LARGE SCALE GENOMIC DNA]</scope>
    <source>
        <strain evidence="3 4">DSM 18289</strain>
    </source>
</reference>
<feature type="transmembrane region" description="Helical" evidence="2">
    <location>
        <begin position="718"/>
        <end position="740"/>
    </location>
</feature>
<evidence type="ECO:0008006" key="5">
    <source>
        <dbReference type="Google" id="ProtNLM"/>
    </source>
</evidence>
<gene>
    <name evidence="3" type="ORF">SAMN06265368_2155</name>
</gene>
<keyword evidence="2" id="KW-0812">Transmembrane</keyword>
<dbReference type="Proteomes" id="UP000219439">
    <property type="component" value="Unassembled WGS sequence"/>
</dbReference>
<feature type="transmembrane region" description="Helical" evidence="2">
    <location>
        <begin position="512"/>
        <end position="529"/>
    </location>
</feature>
<sequence length="762" mass="83670">MPKQSHYLVRDMPSFAKGSEFRRSVTNRLSTSPPNDDLELGRLKGVSQNIRLIGELIAFLGVMVAFFALAHWPDNPQSLQGLKGTIYFPASLVTELNFSEIRINSLVLLTDLIPINMKNAAIPVLALLGLSAILRRRWVLTGLFFAVLLFPWPLIGYHFPVRSVFLATFALILAIRILPIQFYLRLALIPLAIFFYKPVLSTTASSFASILGLKDTPTQDYRSLRFSELQPNQPTETKSSNRSTTEPMTTFLASLDNPSDKAGYAYAQAQEHAFRGQMDAAVRLLDEAEHHNLAQSPFTQRRFEIIRNHAIASGLNGPAEQNSIISSHQTQTMISSFIVGTGILLGLMGPFAGIISSRIQRRTLRITEAYTQLKQQSRSIIPSAAATKANSAANATSSNRASDLESGNDIVTKASKRANLYSLSACILAGLSCLAAYSSVLFWLPSAGSNAAFDKVSLVSNVKTMVEQSGNLVSSNGIDQGFMWSGTIPLYLPIIGILLFSLIVFRSHAKPILAGMLLIFVAAQIYPLIPNRSSMFEIAASSISTEVRSQLRGDKQPASEGVLKPQVPTLPALINMGTGKVTKIDISDEQRDPSLPSLSAIGSQKPDPLTNPKGPKNKASFLQDKTVPVLKREDFLTFEKLNATYALAQIAYLENKPEQASEWLTFLVQNGMPQSLVHLRKIALMIDWVEARGHPLPDHKSKPRIQALTDVPRFIAQIFYWLSVAIGLSACVTLILGFVANQNLRKINALAQQKLDYKSGHV</sequence>
<feature type="transmembrane region" description="Helical" evidence="2">
    <location>
        <begin position="333"/>
        <end position="355"/>
    </location>
</feature>
<evidence type="ECO:0000256" key="1">
    <source>
        <dbReference type="SAM" id="MobiDB-lite"/>
    </source>
</evidence>
<protein>
    <recommendedName>
        <fullName evidence="5">Transmembrane protein</fullName>
    </recommendedName>
</protein>
<keyword evidence="2" id="KW-0472">Membrane</keyword>
<feature type="transmembrane region" description="Helical" evidence="2">
    <location>
        <begin position="52"/>
        <end position="72"/>
    </location>
</feature>
<feature type="transmembrane region" description="Helical" evidence="2">
    <location>
        <begin position="420"/>
        <end position="444"/>
    </location>
</feature>
<organism evidence="3 4">
    <name type="scientific">Cohaesibacter gelatinilyticus</name>
    <dbReference type="NCBI Taxonomy" id="372072"/>
    <lineage>
        <taxon>Bacteria</taxon>
        <taxon>Pseudomonadati</taxon>
        <taxon>Pseudomonadota</taxon>
        <taxon>Alphaproteobacteria</taxon>
        <taxon>Hyphomicrobiales</taxon>
        <taxon>Cohaesibacteraceae</taxon>
    </lineage>
</organism>
<dbReference type="EMBL" id="OBEL01000002">
    <property type="protein sequence ID" value="SNZ19077.1"/>
    <property type="molecule type" value="Genomic_DNA"/>
</dbReference>
<feature type="transmembrane region" description="Helical" evidence="2">
    <location>
        <begin position="165"/>
        <end position="184"/>
    </location>
</feature>
<accession>A0A285PCV6</accession>
<feature type="region of interest" description="Disordered" evidence="1">
    <location>
        <begin position="590"/>
        <end position="620"/>
    </location>
</feature>
<keyword evidence="2" id="KW-1133">Transmembrane helix</keyword>
<feature type="transmembrane region" description="Helical" evidence="2">
    <location>
        <begin position="482"/>
        <end position="505"/>
    </location>
</feature>